<name>A0ABU1S5K8_9FLAO</name>
<organism evidence="1 2">
    <name type="scientific">Flavobacterium granuli</name>
    <dbReference type="NCBI Taxonomy" id="280093"/>
    <lineage>
        <taxon>Bacteria</taxon>
        <taxon>Pseudomonadati</taxon>
        <taxon>Bacteroidota</taxon>
        <taxon>Flavobacteriia</taxon>
        <taxon>Flavobacteriales</taxon>
        <taxon>Flavobacteriaceae</taxon>
        <taxon>Flavobacterium</taxon>
    </lineage>
</organism>
<dbReference type="RefSeq" id="WP_310007693.1">
    <property type="nucleotide sequence ID" value="NZ_JAVDTX010000006.1"/>
</dbReference>
<keyword evidence="2" id="KW-1185">Reference proteome</keyword>
<reference evidence="1 2" key="1">
    <citation type="submission" date="2023-07" db="EMBL/GenBank/DDBJ databases">
        <title>Sorghum-associated microbial communities from plants grown in Nebraska, USA.</title>
        <authorList>
            <person name="Schachtman D."/>
        </authorList>
    </citation>
    <scope>NUCLEOTIDE SEQUENCE [LARGE SCALE GENOMIC DNA]</scope>
    <source>
        <strain evidence="1 2">BE124</strain>
    </source>
</reference>
<comment type="caution">
    <text evidence="1">The sequence shown here is derived from an EMBL/GenBank/DDBJ whole genome shotgun (WGS) entry which is preliminary data.</text>
</comment>
<gene>
    <name evidence="1" type="ORF">J2W95_002651</name>
</gene>
<protein>
    <recommendedName>
        <fullName evidence="3">Replication-associated protein G2P N-terminal domain-containing protein</fullName>
    </recommendedName>
</protein>
<dbReference type="Proteomes" id="UP001261871">
    <property type="component" value="Unassembled WGS sequence"/>
</dbReference>
<proteinExistence type="predicted"/>
<dbReference type="EMBL" id="JAVDTX010000006">
    <property type="protein sequence ID" value="MDR6845940.1"/>
    <property type="molecule type" value="Genomic_DNA"/>
</dbReference>
<evidence type="ECO:0000313" key="1">
    <source>
        <dbReference type="EMBL" id="MDR6845940.1"/>
    </source>
</evidence>
<sequence length="331" mass="38587">MIDFIKVIIKDLPPSVLEANKLLDFYDKVNLITGEIKTVNKAGNKVTPCKKAEYKSLEFKIFDSGLVTLSGSLHKYWNGGKHNYNDFNLEAILFVLQDLNAKFGIDPANCILKCLEIGINIEPPIPTNEILDNCFMHKTKPFEYKYNSNEGKFKQVQHSRHIIKLYNKKLNYAKGFDIKEEILRLEIKYLKMESLNKRGIFSLKELIDYGLKNFKIDLINEWENVLFFENPIRLYPLVKKADIKAVLNYKNPCYWTMLIANNQVKNFTYHKRKLKEMACRYSDMNQSKITDIMNNKIEILNPILLYPLNIQSKGIVYNLKEDGLCSVNKGY</sequence>
<evidence type="ECO:0008006" key="3">
    <source>
        <dbReference type="Google" id="ProtNLM"/>
    </source>
</evidence>
<evidence type="ECO:0000313" key="2">
    <source>
        <dbReference type="Proteomes" id="UP001261871"/>
    </source>
</evidence>
<accession>A0ABU1S5K8</accession>